<accession>A0A2P2PKS6</accession>
<reference evidence="1" key="1">
    <citation type="submission" date="2018-02" db="EMBL/GenBank/DDBJ databases">
        <title>Rhizophora mucronata_Transcriptome.</title>
        <authorList>
            <person name="Meera S.P."/>
            <person name="Sreeshan A."/>
            <person name="Augustine A."/>
        </authorList>
    </citation>
    <scope>NUCLEOTIDE SEQUENCE</scope>
    <source>
        <tissue evidence="1">Leaf</tissue>
    </source>
</reference>
<dbReference type="GO" id="GO:0003676">
    <property type="term" value="F:nucleic acid binding"/>
    <property type="evidence" value="ECO:0007669"/>
    <property type="project" value="InterPro"/>
</dbReference>
<dbReference type="GO" id="GO:0008270">
    <property type="term" value="F:zinc ion binding"/>
    <property type="evidence" value="ECO:0007669"/>
    <property type="project" value="InterPro"/>
</dbReference>
<dbReference type="EMBL" id="GGEC01074853">
    <property type="protein sequence ID" value="MBX55337.1"/>
    <property type="molecule type" value="Transcribed_RNA"/>
</dbReference>
<name>A0A2P2PKS6_RHIMU</name>
<dbReference type="AlphaFoldDB" id="A0A2P2PKS6"/>
<evidence type="ECO:0000313" key="1">
    <source>
        <dbReference type="EMBL" id="MBX55337.1"/>
    </source>
</evidence>
<evidence type="ECO:0008006" key="2">
    <source>
        <dbReference type="Google" id="ProtNLM"/>
    </source>
</evidence>
<dbReference type="InterPro" id="IPR036875">
    <property type="entry name" value="Znf_CCHC_sf"/>
</dbReference>
<protein>
    <recommendedName>
        <fullName evidence="2">CCHC-type domain-containing protein</fullName>
    </recommendedName>
</protein>
<proteinExistence type="predicted"/>
<organism evidence="1">
    <name type="scientific">Rhizophora mucronata</name>
    <name type="common">Asiatic mangrove</name>
    <dbReference type="NCBI Taxonomy" id="61149"/>
    <lineage>
        <taxon>Eukaryota</taxon>
        <taxon>Viridiplantae</taxon>
        <taxon>Streptophyta</taxon>
        <taxon>Embryophyta</taxon>
        <taxon>Tracheophyta</taxon>
        <taxon>Spermatophyta</taxon>
        <taxon>Magnoliopsida</taxon>
        <taxon>eudicotyledons</taxon>
        <taxon>Gunneridae</taxon>
        <taxon>Pentapetalae</taxon>
        <taxon>rosids</taxon>
        <taxon>fabids</taxon>
        <taxon>Malpighiales</taxon>
        <taxon>Rhizophoraceae</taxon>
        <taxon>Rhizophora</taxon>
    </lineage>
</organism>
<sequence length="118" mass="14039">MKVTQAKKPTTLPTQQVMNRRRQAVIRPKKRQFQGHCLYCGVWGHKASNCWWRRPVYVSNLRRYDAAYRGRQYRIQKRTPVVSSCTYCKRQGHADKDCWWKPKPVVSKNKFAILADLE</sequence>
<dbReference type="Gene3D" id="4.10.60.10">
    <property type="entry name" value="Zinc finger, CCHC-type"/>
    <property type="match status" value="1"/>
</dbReference>
<dbReference type="SUPFAM" id="SSF57756">
    <property type="entry name" value="Retrovirus zinc finger-like domains"/>
    <property type="match status" value="1"/>
</dbReference>